<proteinExistence type="predicted"/>
<dbReference type="AlphaFoldDB" id="A0A0Q1C0G4"/>
<organism evidence="1 2">
    <name type="scientific">Flagellimonas eckloniae</name>
    <dbReference type="NCBI Taxonomy" id="346185"/>
    <lineage>
        <taxon>Bacteria</taxon>
        <taxon>Pseudomonadati</taxon>
        <taxon>Bacteroidota</taxon>
        <taxon>Flavobacteriia</taxon>
        <taxon>Flavobacteriales</taxon>
        <taxon>Flavobacteriaceae</taxon>
        <taxon>Flagellimonas</taxon>
    </lineage>
</organism>
<protein>
    <submittedName>
        <fullName evidence="1">Uncharacterized protein</fullName>
    </submittedName>
</protein>
<dbReference type="Proteomes" id="UP000050827">
    <property type="component" value="Unassembled WGS sequence"/>
</dbReference>
<evidence type="ECO:0000313" key="2">
    <source>
        <dbReference type="Proteomes" id="UP000050827"/>
    </source>
</evidence>
<evidence type="ECO:0000313" key="1">
    <source>
        <dbReference type="EMBL" id="KQC30642.1"/>
    </source>
</evidence>
<keyword evidence="2" id="KW-1185">Reference proteome</keyword>
<comment type="caution">
    <text evidence="1">The sequence shown here is derived from an EMBL/GenBank/DDBJ whole genome shotgun (WGS) entry which is preliminary data.</text>
</comment>
<dbReference type="STRING" id="346185.AAY42_12720"/>
<dbReference type="RefSeq" id="WP_055395786.1">
    <property type="nucleotide sequence ID" value="NZ_LCTZ01000002.1"/>
</dbReference>
<reference evidence="1 2" key="1">
    <citation type="submission" date="2015-04" db="EMBL/GenBank/DDBJ databases">
        <title>Complete genome of flavobacterium.</title>
        <authorList>
            <person name="Kwon Y.M."/>
            <person name="Kim S.-J."/>
        </authorList>
    </citation>
    <scope>NUCLEOTIDE SEQUENCE [LARGE SCALE GENOMIC DNA]</scope>
    <source>
        <strain evidence="1 2">DK169</strain>
    </source>
</reference>
<accession>A0A0Q1C0G4</accession>
<gene>
    <name evidence="1" type="ORF">AAY42_12720</name>
</gene>
<dbReference type="PATRIC" id="fig|1547436.3.peg.2627"/>
<name>A0A0Q1C0G4_9FLAO</name>
<dbReference type="EMBL" id="LCTZ01000002">
    <property type="protein sequence ID" value="KQC30642.1"/>
    <property type="molecule type" value="Genomic_DNA"/>
</dbReference>
<sequence>MKSNFASDLSKEKKLHSLLDNYYAKNLNRYHFERVSNYREQMQGIDLVFKHRKTGVSFYVDEKAQLDYINERLPTFAFELFYDKGGSKKQGWLFDSTKKTHFYSLVTSIYADDENKFTSCNITFVNRKMLVHYLESIGLSKEKLKEIAILHNDFHGKFELNKLDTRREGYLFFSRKNKVEKPLNLILKLDFLIEIGVAKKFV</sequence>
<dbReference type="OrthoDB" id="1245542at2"/>